<dbReference type="InterPro" id="IPR008927">
    <property type="entry name" value="6-PGluconate_DH-like_C_sf"/>
</dbReference>
<dbReference type="PANTHER" id="PTHR43060">
    <property type="entry name" value="3-HYDROXYISOBUTYRATE DEHYDROGENASE-LIKE 1, MITOCHONDRIAL-RELATED"/>
    <property type="match status" value="1"/>
</dbReference>
<gene>
    <name evidence="2" type="ORF">METZ01_LOCUS444440</name>
</gene>
<evidence type="ECO:0000259" key="1">
    <source>
        <dbReference type="Pfam" id="PF14833"/>
    </source>
</evidence>
<sequence length="128" mass="13638">GSGQHTKMCNQITIAGTMIGVCEALLYGAKAGLDLEIMLSTISKGAAGCWSLENLAPRVLKRNFDPGFFVEHFIKDMGIALDEAKRMGISLPGLSLVHQLYLATQAQGHGRLGTHALMLALEKLSGIS</sequence>
<dbReference type="GO" id="GO:0051287">
    <property type="term" value="F:NAD binding"/>
    <property type="evidence" value="ECO:0007669"/>
    <property type="project" value="InterPro"/>
</dbReference>
<dbReference type="EMBL" id="UINC01181743">
    <property type="protein sequence ID" value="SVD91586.1"/>
    <property type="molecule type" value="Genomic_DNA"/>
</dbReference>
<dbReference type="InterPro" id="IPR013328">
    <property type="entry name" value="6PGD_dom2"/>
</dbReference>
<proteinExistence type="predicted"/>
<accession>A0A382Z7W6</accession>
<dbReference type="AlphaFoldDB" id="A0A382Z7W6"/>
<name>A0A382Z7W6_9ZZZZ</name>
<dbReference type="SUPFAM" id="SSF48179">
    <property type="entry name" value="6-phosphogluconate dehydrogenase C-terminal domain-like"/>
    <property type="match status" value="1"/>
</dbReference>
<reference evidence="2" key="1">
    <citation type="submission" date="2018-05" db="EMBL/GenBank/DDBJ databases">
        <authorList>
            <person name="Lanie J.A."/>
            <person name="Ng W.-L."/>
            <person name="Kazmierczak K.M."/>
            <person name="Andrzejewski T.M."/>
            <person name="Davidsen T.M."/>
            <person name="Wayne K.J."/>
            <person name="Tettelin H."/>
            <person name="Glass J.I."/>
            <person name="Rusch D."/>
            <person name="Podicherti R."/>
            <person name="Tsui H.-C.T."/>
            <person name="Winkler M.E."/>
        </authorList>
    </citation>
    <scope>NUCLEOTIDE SEQUENCE</scope>
</reference>
<protein>
    <recommendedName>
        <fullName evidence="1">3-hydroxyisobutyrate dehydrogenase-like NAD-binding domain-containing protein</fullName>
    </recommendedName>
</protein>
<dbReference type="InterPro" id="IPR029154">
    <property type="entry name" value="HIBADH-like_NADP-bd"/>
</dbReference>
<feature type="domain" description="3-hydroxyisobutyrate dehydrogenase-like NAD-binding" evidence="1">
    <location>
        <begin position="1"/>
        <end position="118"/>
    </location>
</feature>
<dbReference type="Gene3D" id="1.10.1040.10">
    <property type="entry name" value="N-(1-d-carboxylethyl)-l-norvaline Dehydrogenase, domain 2"/>
    <property type="match status" value="1"/>
</dbReference>
<evidence type="ECO:0000313" key="2">
    <source>
        <dbReference type="EMBL" id="SVD91586.1"/>
    </source>
</evidence>
<dbReference type="PANTHER" id="PTHR43060:SF15">
    <property type="entry name" value="3-HYDROXYISOBUTYRATE DEHYDROGENASE-LIKE 1, MITOCHONDRIAL-RELATED"/>
    <property type="match status" value="1"/>
</dbReference>
<dbReference type="Pfam" id="PF14833">
    <property type="entry name" value="NAD_binding_11"/>
    <property type="match status" value="1"/>
</dbReference>
<feature type="non-terminal residue" evidence="2">
    <location>
        <position position="1"/>
    </location>
</feature>
<organism evidence="2">
    <name type="scientific">marine metagenome</name>
    <dbReference type="NCBI Taxonomy" id="408172"/>
    <lineage>
        <taxon>unclassified sequences</taxon>
        <taxon>metagenomes</taxon>
        <taxon>ecological metagenomes</taxon>
    </lineage>
</organism>